<comment type="caution">
    <text evidence="5">The sequence shown here is derived from an EMBL/GenBank/DDBJ whole genome shotgun (WGS) entry which is preliminary data.</text>
</comment>
<protein>
    <recommendedName>
        <fullName evidence="4">RING-type domain-containing protein</fullName>
    </recommendedName>
</protein>
<evidence type="ECO:0000256" key="1">
    <source>
        <dbReference type="PROSITE-ProRule" id="PRU00175"/>
    </source>
</evidence>
<accession>A0ABP0LLZ4</accession>
<evidence type="ECO:0000256" key="3">
    <source>
        <dbReference type="SAM" id="Phobius"/>
    </source>
</evidence>
<dbReference type="EMBL" id="CAXAMN010013058">
    <property type="protein sequence ID" value="CAK9039786.1"/>
    <property type="molecule type" value="Genomic_DNA"/>
</dbReference>
<dbReference type="SUPFAM" id="SSF57850">
    <property type="entry name" value="RING/U-box"/>
    <property type="match status" value="1"/>
</dbReference>
<feature type="transmembrane region" description="Helical" evidence="3">
    <location>
        <begin position="51"/>
        <end position="71"/>
    </location>
</feature>
<keyword evidence="1" id="KW-0863">Zinc-finger</keyword>
<keyword evidence="1" id="KW-0479">Metal-binding</keyword>
<evidence type="ECO:0000259" key="4">
    <source>
        <dbReference type="PROSITE" id="PS50089"/>
    </source>
</evidence>
<organism evidence="5 6">
    <name type="scientific">Durusdinium trenchii</name>
    <dbReference type="NCBI Taxonomy" id="1381693"/>
    <lineage>
        <taxon>Eukaryota</taxon>
        <taxon>Sar</taxon>
        <taxon>Alveolata</taxon>
        <taxon>Dinophyceae</taxon>
        <taxon>Suessiales</taxon>
        <taxon>Symbiodiniaceae</taxon>
        <taxon>Durusdinium</taxon>
    </lineage>
</organism>
<keyword evidence="1" id="KW-0862">Zinc</keyword>
<evidence type="ECO:0000313" key="5">
    <source>
        <dbReference type="EMBL" id="CAK9039786.1"/>
    </source>
</evidence>
<feature type="domain" description="RING-type" evidence="4">
    <location>
        <begin position="239"/>
        <end position="278"/>
    </location>
</feature>
<dbReference type="InterPro" id="IPR013083">
    <property type="entry name" value="Znf_RING/FYVE/PHD"/>
</dbReference>
<evidence type="ECO:0000256" key="2">
    <source>
        <dbReference type="SAM" id="MobiDB-lite"/>
    </source>
</evidence>
<dbReference type="PANTHER" id="PTHR22765">
    <property type="entry name" value="RING FINGER AND PROTEASE ASSOCIATED DOMAIN-CONTAINING"/>
    <property type="match status" value="1"/>
</dbReference>
<evidence type="ECO:0000313" key="6">
    <source>
        <dbReference type="Proteomes" id="UP001642484"/>
    </source>
</evidence>
<feature type="region of interest" description="Disordered" evidence="2">
    <location>
        <begin position="291"/>
        <end position="324"/>
    </location>
</feature>
<feature type="region of interest" description="Disordered" evidence="2">
    <location>
        <begin position="1"/>
        <end position="28"/>
    </location>
</feature>
<gene>
    <name evidence="5" type="ORF">CCMP2556_LOCUS21524</name>
</gene>
<dbReference type="PANTHER" id="PTHR22765:SF434">
    <property type="entry name" value="GB|AAD18119.1-RELATED"/>
    <property type="match status" value="1"/>
</dbReference>
<dbReference type="SMART" id="SM00184">
    <property type="entry name" value="RING"/>
    <property type="match status" value="1"/>
</dbReference>
<keyword evidence="3" id="KW-0472">Membrane</keyword>
<name>A0ABP0LLZ4_9DINO</name>
<dbReference type="Proteomes" id="UP001642484">
    <property type="component" value="Unassembled WGS sequence"/>
</dbReference>
<sequence length="324" mass="35967">MASRAGSSQIPDQAPPLNRSSSSDSSFGEFLDPPGRYRSGRHGSVPRHPRAKLLVAILSAMEIATVVPTLWLEQQIGGGPEHMVLRISLMFLRLYPILRVLVLCLYFSGPSRCFGLLPFSLQWSCREWCLWFLRAGSCGSRFPEIRWGMAVTLDMWFMLTSPLAAAVRGLRLQGQELSAAVMFWVLFANCMICALDAVALIMSLVYSKHLVAEVHPEVTFHRPRSIKWGIGEEGNNSTCAICLSEFTEGEAAQLLPCGHVFHTDCVTSWLQVSRSCPMRCPDLILPVPPDELDGNNHGRSDLHQTSMQPPELFVLPGEAQSESR</sequence>
<feature type="transmembrane region" description="Helical" evidence="3">
    <location>
        <begin position="83"/>
        <end position="107"/>
    </location>
</feature>
<dbReference type="CDD" id="cd16454">
    <property type="entry name" value="RING-H2_PA-TM-RING"/>
    <property type="match status" value="1"/>
</dbReference>
<dbReference type="PROSITE" id="PS50089">
    <property type="entry name" value="ZF_RING_2"/>
    <property type="match status" value="1"/>
</dbReference>
<keyword evidence="3" id="KW-1133">Transmembrane helix</keyword>
<proteinExistence type="predicted"/>
<dbReference type="InterPro" id="IPR051826">
    <property type="entry name" value="E3_ubiquitin-ligase_domain"/>
</dbReference>
<keyword evidence="6" id="KW-1185">Reference proteome</keyword>
<reference evidence="5 6" key="1">
    <citation type="submission" date="2024-02" db="EMBL/GenBank/DDBJ databases">
        <authorList>
            <person name="Chen Y."/>
            <person name="Shah S."/>
            <person name="Dougan E. K."/>
            <person name="Thang M."/>
            <person name="Chan C."/>
        </authorList>
    </citation>
    <scope>NUCLEOTIDE SEQUENCE [LARGE SCALE GENOMIC DNA]</scope>
</reference>
<dbReference type="InterPro" id="IPR001841">
    <property type="entry name" value="Znf_RING"/>
</dbReference>
<feature type="compositionally biased region" description="Polar residues" evidence="2">
    <location>
        <begin position="1"/>
        <end position="11"/>
    </location>
</feature>
<feature type="transmembrane region" description="Helical" evidence="3">
    <location>
        <begin position="179"/>
        <end position="206"/>
    </location>
</feature>
<dbReference type="Gene3D" id="3.30.40.10">
    <property type="entry name" value="Zinc/RING finger domain, C3HC4 (zinc finger)"/>
    <property type="match status" value="1"/>
</dbReference>
<keyword evidence="3" id="KW-0812">Transmembrane</keyword>
<dbReference type="Pfam" id="PF13639">
    <property type="entry name" value="zf-RING_2"/>
    <property type="match status" value="1"/>
</dbReference>